<dbReference type="AlphaFoldDB" id="A0AAN0RSZ8"/>
<keyword evidence="1" id="KW-0472">Membrane</keyword>
<feature type="transmembrane region" description="Helical" evidence="1">
    <location>
        <begin position="291"/>
        <end position="311"/>
    </location>
</feature>
<feature type="transmembrane region" description="Helical" evidence="1">
    <location>
        <begin position="97"/>
        <end position="116"/>
    </location>
</feature>
<sequence>MLSSKKFFWISLILIVFFAGVSLRGAQPNITGDGLEYTLMSQAILNHGTPDITPDDYRELQSYRGDTGTNVAAVAARSSLSTSPPFFRDGSGRYYSYHFWLYSLFVVPFFFVAKLFGVATPWAFLATNMVFAVAASCAICMWNGVVREQRLLLLTLFWCCGTIPYVRWTHPEVFSASLLVISIVMALSRKFVTSAIVAALVAQQNPPVLFLVAALLLIDFYTNVTRTGSIVPSVRKMVAWLVCVALTSLSIIFFFIHFRTGSLIANSGGAKTELISIGRIWSFYFDLNQGVVVLLWPLLIIVPMMIGYAVASRRIGSVNCGLVACLVIASLMLAIPSVSTLNFNHGSSFISRYAYWASIPLLFAVVSLYVGGVGARAIVYAGVVSFVGLSLFYYKGAWPNCLYYTPVAERVMGWLPGAYNPVPEIFIERGVHVDGGVNDRNIYYYASGADVRKIVLNGKYRNIGDFSCLGGGRAQDYVTSISRAEQGWTYFNLRRGCVALFRGRGIYEVPQPIARDDTLSFDIGGNGVRYMDSGWSHQESWGTWSDAREASIVLPLKDDNVNEISLGANALVGGQHPKQVVEVSFNGIDAGSITLSAPSGNHFDIRIPEKALSGMGQSKILRLDFRFHDAVSPKELGINGDERMLAVGLISLVIR</sequence>
<organism evidence="2 3">
    <name type="scientific">Burkholderia cenocepacia</name>
    <dbReference type="NCBI Taxonomy" id="95486"/>
    <lineage>
        <taxon>Bacteria</taxon>
        <taxon>Pseudomonadati</taxon>
        <taxon>Pseudomonadota</taxon>
        <taxon>Betaproteobacteria</taxon>
        <taxon>Burkholderiales</taxon>
        <taxon>Burkholderiaceae</taxon>
        <taxon>Burkholderia</taxon>
        <taxon>Burkholderia cepacia complex</taxon>
    </lineage>
</organism>
<keyword evidence="1" id="KW-1133">Transmembrane helix</keyword>
<evidence type="ECO:0000256" key="1">
    <source>
        <dbReference type="SAM" id="Phobius"/>
    </source>
</evidence>
<feature type="transmembrane region" description="Helical" evidence="1">
    <location>
        <begin position="318"/>
        <end position="341"/>
    </location>
</feature>
<dbReference type="EMBL" id="CP007783">
    <property type="protein sequence ID" value="AIO33465.1"/>
    <property type="molecule type" value="Genomic_DNA"/>
</dbReference>
<feature type="transmembrane region" description="Helical" evidence="1">
    <location>
        <begin position="237"/>
        <end position="258"/>
    </location>
</feature>
<proteinExistence type="predicted"/>
<accession>A0AAN0RSZ8</accession>
<keyword evidence="1" id="KW-0812">Transmembrane</keyword>
<name>A0AAN0RSZ8_9BURK</name>
<dbReference type="KEGG" id="bcen:DM39_696"/>
<keyword evidence="3" id="KW-1185">Reference proteome</keyword>
<protein>
    <submittedName>
        <fullName evidence="2">Membrane protein</fullName>
    </submittedName>
</protein>
<feature type="transmembrane region" description="Helical" evidence="1">
    <location>
        <begin position="353"/>
        <end position="370"/>
    </location>
</feature>
<gene>
    <name evidence="2" type="ORF">DM39_696</name>
</gene>
<evidence type="ECO:0000313" key="3">
    <source>
        <dbReference type="Proteomes" id="UP000029413"/>
    </source>
</evidence>
<reference evidence="2 3" key="1">
    <citation type="submission" date="2014-05" db="EMBL/GenBank/DDBJ databases">
        <authorList>
            <person name="Bishop-Lilly K.A."/>
            <person name="Broomall S.M."/>
            <person name="Chain P.S."/>
            <person name="Chertkov O."/>
            <person name="Coyne S.R."/>
            <person name="Daligault H.E."/>
            <person name="Davenport K.W."/>
            <person name="Erkkila T."/>
            <person name="Frey K.G."/>
            <person name="Gibbons H.S."/>
            <person name="Gu W."/>
            <person name="Jaissle J."/>
            <person name="Johnson S.L."/>
            <person name="Koroleva G.I."/>
            <person name="Ladner J.T."/>
            <person name="Lo C.-C."/>
            <person name="Minogue T.D."/>
            <person name="Munk C."/>
            <person name="Palacios G.F."/>
            <person name="Redden C.L."/>
            <person name="Rosenzweig C.N."/>
            <person name="Scholz M.B."/>
            <person name="Teshima H."/>
            <person name="Xu Y."/>
        </authorList>
    </citation>
    <scope>NUCLEOTIDE SEQUENCE [LARGE SCALE GENOMIC DNA]</scope>
    <source>
        <strain evidence="2 3">DDS 22E-1</strain>
    </source>
</reference>
<evidence type="ECO:0000313" key="2">
    <source>
        <dbReference type="EMBL" id="AIO33465.1"/>
    </source>
</evidence>
<feature type="transmembrane region" description="Helical" evidence="1">
    <location>
        <begin position="377"/>
        <end position="394"/>
    </location>
</feature>
<dbReference type="Proteomes" id="UP000029413">
    <property type="component" value="Chromosome 1"/>
</dbReference>
<feature type="transmembrane region" description="Helical" evidence="1">
    <location>
        <begin position="123"/>
        <end position="144"/>
    </location>
</feature>